<feature type="signal peptide" evidence="6">
    <location>
        <begin position="1"/>
        <end position="21"/>
    </location>
</feature>
<evidence type="ECO:0000256" key="1">
    <source>
        <dbReference type="ARBA" id="ARBA00004533"/>
    </source>
</evidence>
<comment type="caution">
    <text evidence="7">The sequence shown here is derived from an EMBL/GenBank/DDBJ whole genome shotgun (WGS) entry which is preliminary data.</text>
</comment>
<keyword evidence="5" id="KW-0472">Membrane</keyword>
<dbReference type="InterPro" id="IPR044527">
    <property type="entry name" value="NrtA/CpmA_ABC-bd_dom"/>
</dbReference>
<reference evidence="7" key="1">
    <citation type="submission" date="2018-03" db="EMBL/GenBank/DDBJ databases">
        <title>Genomic Encyclopedia of Type Strains, Phase III (KMG-III): the genomes of soil and plant-associated and newly described type strains.</title>
        <authorList>
            <person name="Whitman W."/>
        </authorList>
    </citation>
    <scope>NUCLEOTIDE SEQUENCE [LARGE SCALE GENOMIC DNA]</scope>
    <source>
        <strain evidence="7">CGMCC 1.07653</strain>
    </source>
</reference>
<name>A0A2P8HHX5_9BACI</name>
<keyword evidence="3" id="KW-1003">Cell membrane</keyword>
<dbReference type="Pfam" id="PF13379">
    <property type="entry name" value="NMT1_2"/>
    <property type="match status" value="1"/>
</dbReference>
<protein>
    <submittedName>
        <fullName evidence="7">NitT/TauT family transport system substrate-binding protein</fullName>
    </submittedName>
</protein>
<keyword evidence="4" id="KW-0997">Cell inner membrane</keyword>
<dbReference type="GO" id="GO:0005886">
    <property type="term" value="C:plasma membrane"/>
    <property type="evidence" value="ECO:0007669"/>
    <property type="project" value="UniProtKB-SubCell"/>
</dbReference>
<dbReference type="PANTHER" id="PTHR30024:SF43">
    <property type="entry name" value="BLL4572 PROTEIN"/>
    <property type="match status" value="1"/>
</dbReference>
<proteinExistence type="predicted"/>
<dbReference type="PANTHER" id="PTHR30024">
    <property type="entry name" value="ALIPHATIC SULFONATES-BINDING PROTEIN-RELATED"/>
    <property type="match status" value="1"/>
</dbReference>
<dbReference type="RefSeq" id="WP_245893924.1">
    <property type="nucleotide sequence ID" value="NZ_PYAV01000006.1"/>
</dbReference>
<keyword evidence="2" id="KW-0813">Transport</keyword>
<evidence type="ECO:0000256" key="4">
    <source>
        <dbReference type="ARBA" id="ARBA00022519"/>
    </source>
</evidence>
<gene>
    <name evidence="7" type="ORF">B0H94_10656</name>
</gene>
<sequence length="323" mass="35201">MSTKRYSSLLTAGLASSLALSGCAEPGGGESESGDQVIQIGHLPITHAAPAYFLDHYQDELLDDVELELIQFNSWIELMDALNTGRIDGASVLFELAMKARSQGIEIETTALGHREGNPIIVDPEVDSVEDLKGETVAIPHTLSAHNLLLEEMLTGAGLDYEDVEISEMPPPEMPAALSEGRVASYVVAEPFGALGVENEIGKVMHQSSEFCPDNCLCCAFVLREDTMEAFPEATDELMEGYLKASERAGDGSEESMQVHADYLPVDEGALELSLDWISYDDLDIREDEYAYLREKLVEMELVDGPPSFDALVNRTHVQGGDD</sequence>
<dbReference type="PROSITE" id="PS51257">
    <property type="entry name" value="PROKAR_LIPOPROTEIN"/>
    <property type="match status" value="1"/>
</dbReference>
<dbReference type="Proteomes" id="UP000242310">
    <property type="component" value="Unassembled WGS sequence"/>
</dbReference>
<dbReference type="Gene3D" id="3.40.190.10">
    <property type="entry name" value="Periplasmic binding protein-like II"/>
    <property type="match status" value="2"/>
</dbReference>
<dbReference type="CDD" id="cd13553">
    <property type="entry name" value="PBP2_NrtA_CpmA_like"/>
    <property type="match status" value="1"/>
</dbReference>
<evidence type="ECO:0000256" key="3">
    <source>
        <dbReference type="ARBA" id="ARBA00022475"/>
    </source>
</evidence>
<feature type="chain" id="PRO_5038332434" evidence="6">
    <location>
        <begin position="22"/>
        <end position="323"/>
    </location>
</feature>
<dbReference type="SUPFAM" id="SSF53850">
    <property type="entry name" value="Periplasmic binding protein-like II"/>
    <property type="match status" value="1"/>
</dbReference>
<organism evidence="7 8">
    <name type="scientific">Salsuginibacillus halophilus</name>
    <dbReference type="NCBI Taxonomy" id="517424"/>
    <lineage>
        <taxon>Bacteria</taxon>
        <taxon>Bacillati</taxon>
        <taxon>Bacillota</taxon>
        <taxon>Bacilli</taxon>
        <taxon>Bacillales</taxon>
        <taxon>Bacillaceae</taxon>
        <taxon>Salsuginibacillus</taxon>
    </lineage>
</organism>
<evidence type="ECO:0000313" key="8">
    <source>
        <dbReference type="Proteomes" id="UP000242310"/>
    </source>
</evidence>
<evidence type="ECO:0000256" key="5">
    <source>
        <dbReference type="ARBA" id="ARBA00023136"/>
    </source>
</evidence>
<evidence type="ECO:0000256" key="2">
    <source>
        <dbReference type="ARBA" id="ARBA00022448"/>
    </source>
</evidence>
<evidence type="ECO:0000256" key="6">
    <source>
        <dbReference type="SAM" id="SignalP"/>
    </source>
</evidence>
<accession>A0A2P8HHX5</accession>
<evidence type="ECO:0000313" key="7">
    <source>
        <dbReference type="EMBL" id="PSL45801.1"/>
    </source>
</evidence>
<dbReference type="AlphaFoldDB" id="A0A2P8HHX5"/>
<comment type="subcellular location">
    <subcellularLocation>
        <location evidence="1">Cell inner membrane</location>
    </subcellularLocation>
</comment>
<keyword evidence="8" id="KW-1185">Reference proteome</keyword>
<keyword evidence="6" id="KW-0732">Signal</keyword>
<dbReference type="EMBL" id="PYAV01000006">
    <property type="protein sequence ID" value="PSL45801.1"/>
    <property type="molecule type" value="Genomic_DNA"/>
</dbReference>